<feature type="repeat" description="TPR" evidence="3">
    <location>
        <begin position="57"/>
        <end position="90"/>
    </location>
</feature>
<proteinExistence type="predicted"/>
<dbReference type="AlphaFoldDB" id="A0A5M6INU5"/>
<dbReference type="Pfam" id="PF01075">
    <property type="entry name" value="Glyco_transf_9"/>
    <property type="match status" value="1"/>
</dbReference>
<keyword evidence="1" id="KW-0677">Repeat</keyword>
<evidence type="ECO:0000256" key="3">
    <source>
        <dbReference type="PROSITE-ProRule" id="PRU00339"/>
    </source>
</evidence>
<dbReference type="InterPro" id="IPR019734">
    <property type="entry name" value="TPR_rpt"/>
</dbReference>
<feature type="repeat" description="TPR" evidence="3">
    <location>
        <begin position="125"/>
        <end position="158"/>
    </location>
</feature>
<dbReference type="EMBL" id="VWPK01000041">
    <property type="protein sequence ID" value="KAA5609921.1"/>
    <property type="molecule type" value="Genomic_DNA"/>
</dbReference>
<feature type="region of interest" description="Disordered" evidence="4">
    <location>
        <begin position="1"/>
        <end position="20"/>
    </location>
</feature>
<dbReference type="InterPro" id="IPR011990">
    <property type="entry name" value="TPR-like_helical_dom_sf"/>
</dbReference>
<dbReference type="Gene3D" id="1.25.40.10">
    <property type="entry name" value="Tetratricopeptide repeat domain"/>
    <property type="match status" value="2"/>
</dbReference>
<dbReference type="PANTHER" id="PTHR44809:SF1">
    <property type="entry name" value="PROTEIN O-MANNOSYL-TRANSFERASE TMTC1"/>
    <property type="match status" value="1"/>
</dbReference>
<evidence type="ECO:0000256" key="2">
    <source>
        <dbReference type="ARBA" id="ARBA00022803"/>
    </source>
</evidence>
<comment type="caution">
    <text evidence="5">The sequence shown here is derived from an EMBL/GenBank/DDBJ whole genome shotgun (WGS) entry which is preliminary data.</text>
</comment>
<protein>
    <submittedName>
        <fullName evidence="5">Tetratricopeptide repeat protein</fullName>
    </submittedName>
</protein>
<feature type="repeat" description="TPR" evidence="3">
    <location>
        <begin position="91"/>
        <end position="124"/>
    </location>
</feature>
<evidence type="ECO:0000313" key="6">
    <source>
        <dbReference type="Proteomes" id="UP000325255"/>
    </source>
</evidence>
<dbReference type="Pfam" id="PF13181">
    <property type="entry name" value="TPR_8"/>
    <property type="match status" value="1"/>
</dbReference>
<dbReference type="Pfam" id="PF07719">
    <property type="entry name" value="TPR_2"/>
    <property type="match status" value="1"/>
</dbReference>
<keyword evidence="2 3" id="KW-0802">TPR repeat</keyword>
<sequence>MLPDPDAETVPPPVGTAERPDDAELHFTRGNAQLCRGAMAEAEACFRQALACDPGHALALTNLGSLLRHQDRPEEALAQFRQALARRPDLAAVHNNVGSTLLALRRPQEALAPLREAVRLAPDFAEACNNLGGALLALDAAPEAEIWFRRAVRLDPGHPQARLGLALALLTCGRFREGWTEYESRWLDPACLGTVSPSAPPLWRGEALAGRSLLLQSEQGLGDTIQFLRYAPLLRAQGARVVLHLPAALQELAAPLADAVIPVGAPLPACDFACPLMSLPHRLGTELATIPATIPYLQPPPARQEAWAARLGPHRGRRIGIVVSGSSEDAEDAGRSIPAAAFLQAFADTGAELHLLQTEIRAADRPALARVRQHDAAIHDFADTAALVSLMDLVVTVDSSPAHLAGALGAPVWILLQLGADFRWLRGRTDSPWYPTARLFRQRRHDNWDGVLQEVRQEIINHK</sequence>
<evidence type="ECO:0000256" key="1">
    <source>
        <dbReference type="ARBA" id="ARBA00022737"/>
    </source>
</evidence>
<evidence type="ECO:0000256" key="4">
    <source>
        <dbReference type="SAM" id="MobiDB-lite"/>
    </source>
</evidence>
<evidence type="ECO:0000313" key="5">
    <source>
        <dbReference type="EMBL" id="KAA5609921.1"/>
    </source>
</evidence>
<dbReference type="SUPFAM" id="SSF53756">
    <property type="entry name" value="UDP-Glycosyltransferase/glycogen phosphorylase"/>
    <property type="match status" value="1"/>
</dbReference>
<dbReference type="RefSeq" id="WP_150042988.1">
    <property type="nucleotide sequence ID" value="NZ_OW485601.1"/>
</dbReference>
<organism evidence="5 6">
    <name type="scientific">Rhodovastum atsumiense</name>
    <dbReference type="NCBI Taxonomy" id="504468"/>
    <lineage>
        <taxon>Bacteria</taxon>
        <taxon>Pseudomonadati</taxon>
        <taxon>Pseudomonadota</taxon>
        <taxon>Alphaproteobacteria</taxon>
        <taxon>Acetobacterales</taxon>
        <taxon>Acetobacteraceae</taxon>
        <taxon>Rhodovastum</taxon>
    </lineage>
</organism>
<gene>
    <name evidence="5" type="ORF">F1189_21755</name>
</gene>
<dbReference type="Gene3D" id="3.40.50.2000">
    <property type="entry name" value="Glycogen Phosphorylase B"/>
    <property type="match status" value="1"/>
</dbReference>
<dbReference type="OrthoDB" id="9778733at2"/>
<dbReference type="SUPFAM" id="SSF48452">
    <property type="entry name" value="TPR-like"/>
    <property type="match status" value="1"/>
</dbReference>
<feature type="repeat" description="TPR" evidence="3">
    <location>
        <begin position="23"/>
        <end position="56"/>
    </location>
</feature>
<dbReference type="PROSITE" id="PS50005">
    <property type="entry name" value="TPR"/>
    <property type="match status" value="4"/>
</dbReference>
<dbReference type="InterPro" id="IPR002201">
    <property type="entry name" value="Glyco_trans_9"/>
</dbReference>
<keyword evidence="6" id="KW-1185">Reference proteome</keyword>
<dbReference type="Pfam" id="PF13424">
    <property type="entry name" value="TPR_12"/>
    <property type="match status" value="1"/>
</dbReference>
<accession>A0A5M6INU5</accession>
<dbReference type="InterPro" id="IPR052943">
    <property type="entry name" value="TMTC_O-mannosyl-trnsfr"/>
</dbReference>
<name>A0A5M6INU5_9PROT</name>
<dbReference type="PANTHER" id="PTHR44809">
    <property type="match status" value="1"/>
</dbReference>
<dbReference type="GO" id="GO:0016757">
    <property type="term" value="F:glycosyltransferase activity"/>
    <property type="evidence" value="ECO:0007669"/>
    <property type="project" value="InterPro"/>
</dbReference>
<dbReference type="SMART" id="SM00028">
    <property type="entry name" value="TPR"/>
    <property type="match status" value="4"/>
</dbReference>
<dbReference type="Proteomes" id="UP000325255">
    <property type="component" value="Unassembled WGS sequence"/>
</dbReference>
<dbReference type="InterPro" id="IPR013105">
    <property type="entry name" value="TPR_2"/>
</dbReference>
<reference evidence="5 6" key="1">
    <citation type="submission" date="2019-09" db="EMBL/GenBank/DDBJ databases">
        <title>Genome sequence of Rhodovastum atsumiense, a diverse member of the Acetobacteraceae family of non-sulfur purple photosynthetic bacteria.</title>
        <authorList>
            <person name="Meyer T."/>
            <person name="Kyndt J."/>
        </authorList>
    </citation>
    <scope>NUCLEOTIDE SEQUENCE [LARGE SCALE GENOMIC DNA]</scope>
    <source>
        <strain evidence="5 6">DSM 21279</strain>
    </source>
</reference>